<dbReference type="InterPro" id="IPR013538">
    <property type="entry name" value="ASHA1/2-like_C"/>
</dbReference>
<dbReference type="Pfam" id="PF08327">
    <property type="entry name" value="AHSA1"/>
    <property type="match status" value="1"/>
</dbReference>
<gene>
    <name evidence="3" type="ORF">ON753_13505</name>
</gene>
<reference evidence="3 4" key="1">
    <citation type="journal article" date="2016" name="Int. J. Syst. Evol. Microbiol.">
        <title>Labrenzia salina sp. nov., isolated from the rhizosphere of the halophyte Arthrocnemum macrostachyum.</title>
        <authorList>
            <person name="Camacho M."/>
            <person name="Redondo-Gomez S."/>
            <person name="Rodriguez-Llorente I."/>
            <person name="Rohde M."/>
            <person name="Sproer C."/>
            <person name="Schumann P."/>
            <person name="Klenk H.P."/>
            <person name="Montero-Calasanz M.D.C."/>
        </authorList>
    </citation>
    <scope>NUCLEOTIDE SEQUENCE [LARGE SCALE GENOMIC DNA]</scope>
    <source>
        <strain evidence="3 4">DSM 29163</strain>
    </source>
</reference>
<dbReference type="EMBL" id="JAPEVI010000003">
    <property type="protein sequence ID" value="MCX2723377.1"/>
    <property type="molecule type" value="Genomic_DNA"/>
</dbReference>
<dbReference type="CDD" id="cd08896">
    <property type="entry name" value="SRPBCC_CalC_Aha1-like_3"/>
    <property type="match status" value="1"/>
</dbReference>
<dbReference type="RefSeq" id="WP_265963158.1">
    <property type="nucleotide sequence ID" value="NZ_JAPEVI010000003.1"/>
</dbReference>
<evidence type="ECO:0000313" key="3">
    <source>
        <dbReference type="EMBL" id="MCX2723377.1"/>
    </source>
</evidence>
<evidence type="ECO:0000259" key="2">
    <source>
        <dbReference type="Pfam" id="PF08327"/>
    </source>
</evidence>
<feature type="domain" description="Activator of Hsp90 ATPase homologue 1/2-like C-terminal" evidence="2">
    <location>
        <begin position="15"/>
        <end position="151"/>
    </location>
</feature>
<dbReference type="SUPFAM" id="SSF55961">
    <property type="entry name" value="Bet v1-like"/>
    <property type="match status" value="1"/>
</dbReference>
<comment type="caution">
    <text evidence="3">The sequence shown here is derived from an EMBL/GenBank/DDBJ whole genome shotgun (WGS) entry which is preliminary data.</text>
</comment>
<evidence type="ECO:0000313" key="4">
    <source>
        <dbReference type="Proteomes" id="UP001300261"/>
    </source>
</evidence>
<dbReference type="Gene3D" id="3.30.530.20">
    <property type="match status" value="1"/>
</dbReference>
<accession>A0ABT3R2K3</accession>
<proteinExistence type="inferred from homology"/>
<dbReference type="InterPro" id="IPR023393">
    <property type="entry name" value="START-like_dom_sf"/>
</dbReference>
<keyword evidence="4" id="KW-1185">Reference proteome</keyword>
<dbReference type="Proteomes" id="UP001300261">
    <property type="component" value="Unassembled WGS sequence"/>
</dbReference>
<name>A0ABT3R2K3_9HYPH</name>
<evidence type="ECO:0000256" key="1">
    <source>
        <dbReference type="ARBA" id="ARBA00006817"/>
    </source>
</evidence>
<comment type="similarity">
    <text evidence="1">Belongs to the AHA1 family.</text>
</comment>
<sequence length="156" mass="17478">MAAEKSELTISRLINAPRSAVWTAWSVREHFEKWWIPKPMECKAVKLDLRPGGGFETLMREGQGPFQPHLEGCFLDIAPEQRIVFTTALAEGWQPIDPWLTLTAIITLEAEAGGTRYAARVMHKTPEDSRKHEGMGFYDGWGSVIDQLGEVAARLA</sequence>
<organism evidence="3 4">
    <name type="scientific">Roseibium salinum</name>
    <dbReference type="NCBI Taxonomy" id="1604349"/>
    <lineage>
        <taxon>Bacteria</taxon>
        <taxon>Pseudomonadati</taxon>
        <taxon>Pseudomonadota</taxon>
        <taxon>Alphaproteobacteria</taxon>
        <taxon>Hyphomicrobiales</taxon>
        <taxon>Stappiaceae</taxon>
        <taxon>Roseibium</taxon>
    </lineage>
</organism>
<protein>
    <submittedName>
        <fullName evidence="3">SRPBCC family protein</fullName>
    </submittedName>
</protein>